<sequence>MTKSSAIVAKTPLERWNTIPLKFLRCRQAWLSGILDDLDQRNAYEYLKGMVNCHRMHLFDVVNQYREIFVDDTFGMEENYDEKGYGSYWNGLVRAAIVDVCKLLLTLLDFSVHSCVGEGERERKGHFAWAAVLDCREFIVGLLGMLWAAEKWAQNLVS</sequence>
<keyword evidence="6" id="KW-0333">Golgi apparatus</keyword>
<comment type="similarity">
    <text evidence="2">Belongs to the COG8 family.</text>
</comment>
<protein>
    <recommendedName>
        <fullName evidence="3">Conserved oligomeric Golgi complex subunit 8</fullName>
    </recommendedName>
    <alternativeName>
        <fullName evidence="8">Component of oligomeric Golgi complex 8</fullName>
    </alternativeName>
</protein>
<gene>
    <name evidence="9" type="ORF">H5410_012684</name>
</gene>
<dbReference type="GO" id="GO:0015031">
    <property type="term" value="P:protein transport"/>
    <property type="evidence" value="ECO:0007669"/>
    <property type="project" value="UniProtKB-KW"/>
</dbReference>
<organism evidence="9 10">
    <name type="scientific">Solanum commersonii</name>
    <name type="common">Commerson's wild potato</name>
    <name type="synonym">Commerson's nightshade</name>
    <dbReference type="NCBI Taxonomy" id="4109"/>
    <lineage>
        <taxon>Eukaryota</taxon>
        <taxon>Viridiplantae</taxon>
        <taxon>Streptophyta</taxon>
        <taxon>Embryophyta</taxon>
        <taxon>Tracheophyta</taxon>
        <taxon>Spermatophyta</taxon>
        <taxon>Magnoliopsida</taxon>
        <taxon>eudicotyledons</taxon>
        <taxon>Gunneridae</taxon>
        <taxon>Pentapetalae</taxon>
        <taxon>asterids</taxon>
        <taxon>lamiids</taxon>
        <taxon>Solanales</taxon>
        <taxon>Solanaceae</taxon>
        <taxon>Solanoideae</taxon>
        <taxon>Solaneae</taxon>
        <taxon>Solanum</taxon>
    </lineage>
</organism>
<keyword evidence="5" id="KW-0653">Protein transport</keyword>
<evidence type="ECO:0000256" key="1">
    <source>
        <dbReference type="ARBA" id="ARBA00004395"/>
    </source>
</evidence>
<evidence type="ECO:0000256" key="7">
    <source>
        <dbReference type="ARBA" id="ARBA00023136"/>
    </source>
</evidence>
<evidence type="ECO:0000256" key="5">
    <source>
        <dbReference type="ARBA" id="ARBA00022927"/>
    </source>
</evidence>
<evidence type="ECO:0000313" key="9">
    <source>
        <dbReference type="EMBL" id="KAG5627466.1"/>
    </source>
</evidence>
<keyword evidence="10" id="KW-1185">Reference proteome</keyword>
<dbReference type="AlphaFoldDB" id="A0A9J6ATD1"/>
<evidence type="ECO:0000256" key="3">
    <source>
        <dbReference type="ARBA" id="ARBA00020983"/>
    </source>
</evidence>
<dbReference type="InterPro" id="IPR007255">
    <property type="entry name" value="COG8"/>
</dbReference>
<comment type="caution">
    <text evidence="9">The sequence shown here is derived from an EMBL/GenBank/DDBJ whole genome shotgun (WGS) entry which is preliminary data.</text>
</comment>
<reference evidence="9 10" key="1">
    <citation type="submission" date="2020-09" db="EMBL/GenBank/DDBJ databases">
        <title>De no assembly of potato wild relative species, Solanum commersonii.</title>
        <authorList>
            <person name="Cho K."/>
        </authorList>
    </citation>
    <scope>NUCLEOTIDE SEQUENCE [LARGE SCALE GENOMIC DNA]</scope>
    <source>
        <strain evidence="9">LZ3.2</strain>
        <tissue evidence="9">Leaf</tissue>
    </source>
</reference>
<evidence type="ECO:0000256" key="4">
    <source>
        <dbReference type="ARBA" id="ARBA00022448"/>
    </source>
</evidence>
<comment type="subcellular location">
    <subcellularLocation>
        <location evidence="1">Golgi apparatus membrane</location>
        <topology evidence="1">Peripheral membrane protein</topology>
    </subcellularLocation>
</comment>
<keyword evidence="4" id="KW-0813">Transport</keyword>
<accession>A0A9J6ATD1</accession>
<dbReference type="GO" id="GO:0000139">
    <property type="term" value="C:Golgi membrane"/>
    <property type="evidence" value="ECO:0007669"/>
    <property type="project" value="UniProtKB-SubCell"/>
</dbReference>
<evidence type="ECO:0000313" key="10">
    <source>
        <dbReference type="Proteomes" id="UP000824120"/>
    </source>
</evidence>
<dbReference type="GO" id="GO:0006891">
    <property type="term" value="P:intra-Golgi vesicle-mediated transport"/>
    <property type="evidence" value="ECO:0007669"/>
    <property type="project" value="TreeGrafter"/>
</dbReference>
<evidence type="ECO:0000256" key="6">
    <source>
        <dbReference type="ARBA" id="ARBA00023034"/>
    </source>
</evidence>
<keyword evidence="7" id="KW-0472">Membrane</keyword>
<dbReference type="PANTHER" id="PTHR21311">
    <property type="entry name" value="CONSERVED OLIGOMERIC GOLGI COMPLEX COMPONENT 8"/>
    <property type="match status" value="1"/>
</dbReference>
<evidence type="ECO:0000256" key="8">
    <source>
        <dbReference type="ARBA" id="ARBA00031347"/>
    </source>
</evidence>
<dbReference type="InterPro" id="IPR016159">
    <property type="entry name" value="Cullin_repeat-like_dom_sf"/>
</dbReference>
<dbReference type="Proteomes" id="UP000824120">
    <property type="component" value="Chromosome 2"/>
</dbReference>
<dbReference type="SUPFAM" id="SSF74788">
    <property type="entry name" value="Cullin repeat-like"/>
    <property type="match status" value="1"/>
</dbReference>
<dbReference type="OrthoDB" id="1661054at2759"/>
<proteinExistence type="inferred from homology"/>
<dbReference type="PANTHER" id="PTHR21311:SF0">
    <property type="entry name" value="CONSERVED OLIGOMERIC GOLGI COMPLEX SUBUNIT 8"/>
    <property type="match status" value="1"/>
</dbReference>
<dbReference type="Pfam" id="PF04124">
    <property type="entry name" value="Dor1"/>
    <property type="match status" value="1"/>
</dbReference>
<dbReference type="EMBL" id="JACXVP010000002">
    <property type="protein sequence ID" value="KAG5627466.1"/>
    <property type="molecule type" value="Genomic_DNA"/>
</dbReference>
<dbReference type="GO" id="GO:0017119">
    <property type="term" value="C:Golgi transport complex"/>
    <property type="evidence" value="ECO:0007669"/>
    <property type="project" value="InterPro"/>
</dbReference>
<evidence type="ECO:0000256" key="2">
    <source>
        <dbReference type="ARBA" id="ARBA00006419"/>
    </source>
</evidence>
<name>A0A9J6ATD1_SOLCO</name>